<dbReference type="EMBL" id="JAAVUM010000001">
    <property type="protein sequence ID" value="NKE04004.1"/>
    <property type="molecule type" value="Genomic_DNA"/>
</dbReference>
<accession>A0A846TCN8</accession>
<comment type="caution">
    <text evidence="1">The sequence shown here is derived from an EMBL/GenBank/DDBJ whole genome shotgun (WGS) entry which is preliminary data.</text>
</comment>
<organism evidence="1 2">
    <name type="scientific">Mesobacillus selenatarsenatis</name>
    <dbReference type="NCBI Taxonomy" id="388741"/>
    <lineage>
        <taxon>Bacteria</taxon>
        <taxon>Bacillati</taxon>
        <taxon>Bacillota</taxon>
        <taxon>Bacilli</taxon>
        <taxon>Bacillales</taxon>
        <taxon>Bacillaceae</taxon>
        <taxon>Mesobacillus</taxon>
    </lineage>
</organism>
<sequence>MEKTPQTMDRKNLQNKVQFIVNPPNVKVKRGLYPNEKRLGVENSPSLFDVKYFRE</sequence>
<proteinExistence type="predicted"/>
<reference evidence="1 2" key="1">
    <citation type="submission" date="2020-03" db="EMBL/GenBank/DDBJ databases">
        <authorList>
            <person name="Sun Q."/>
        </authorList>
    </citation>
    <scope>NUCLEOTIDE SEQUENCE [LARGE SCALE GENOMIC DNA]</scope>
    <source>
        <strain evidence="1 2">KACC 21451</strain>
    </source>
</reference>
<evidence type="ECO:0000313" key="1">
    <source>
        <dbReference type="EMBL" id="NKE04004.1"/>
    </source>
</evidence>
<dbReference type="AlphaFoldDB" id="A0A846TCN8"/>
<gene>
    <name evidence="1" type="ORF">GWK17_00710</name>
</gene>
<name>A0A846TCN8_9BACI</name>
<dbReference type="Proteomes" id="UP000587942">
    <property type="component" value="Unassembled WGS sequence"/>
</dbReference>
<evidence type="ECO:0000313" key="2">
    <source>
        <dbReference type="Proteomes" id="UP000587942"/>
    </source>
</evidence>
<protein>
    <submittedName>
        <fullName evidence="1">Uncharacterized protein</fullName>
    </submittedName>
</protein>